<gene>
    <name evidence="13" type="ORF">CCH79_00015626</name>
</gene>
<keyword evidence="5" id="KW-0732">Signal</keyword>
<keyword evidence="6" id="KW-0999">Mitochondrion inner membrane</keyword>
<evidence type="ECO:0000256" key="9">
    <source>
        <dbReference type="ARBA" id="ARBA00023128"/>
    </source>
</evidence>
<keyword evidence="8" id="KW-1133">Transmembrane helix</keyword>
<dbReference type="PANTHER" id="PTHR35268:SF1">
    <property type="entry name" value="UBIQUINOL-CYTOCHROME-C REDUCTASE COMPLEX ASSEMBLY FACTOR 4"/>
    <property type="match status" value="1"/>
</dbReference>
<evidence type="ECO:0000256" key="7">
    <source>
        <dbReference type="ARBA" id="ARBA00022982"/>
    </source>
</evidence>
<dbReference type="EMBL" id="NHOQ01001879">
    <property type="protein sequence ID" value="PWA21958.1"/>
    <property type="molecule type" value="Genomic_DNA"/>
</dbReference>
<keyword evidence="3" id="KW-0679">Respiratory chain</keyword>
<keyword evidence="14" id="KW-1185">Reference proteome</keyword>
<dbReference type="AlphaFoldDB" id="A0A315VI21"/>
<evidence type="ECO:0000256" key="4">
    <source>
        <dbReference type="ARBA" id="ARBA00022692"/>
    </source>
</evidence>
<comment type="caution">
    <text evidence="13">The sequence shown here is derived from an EMBL/GenBank/DDBJ whole genome shotgun (WGS) entry which is preliminary data.</text>
</comment>
<evidence type="ECO:0000256" key="11">
    <source>
        <dbReference type="ARBA" id="ARBA00034713"/>
    </source>
</evidence>
<keyword evidence="10" id="KW-0472">Membrane</keyword>
<dbReference type="Pfam" id="PF15013">
    <property type="entry name" value="CCSMST1"/>
    <property type="match status" value="1"/>
</dbReference>
<evidence type="ECO:0000256" key="1">
    <source>
        <dbReference type="ARBA" id="ARBA00004434"/>
    </source>
</evidence>
<evidence type="ECO:0000313" key="14">
    <source>
        <dbReference type="Proteomes" id="UP000250572"/>
    </source>
</evidence>
<dbReference type="PANTHER" id="PTHR35268">
    <property type="entry name" value="PROTEIN CCSMST1"/>
    <property type="match status" value="1"/>
</dbReference>
<keyword evidence="7" id="KW-0249">Electron transport</keyword>
<evidence type="ECO:0000256" key="12">
    <source>
        <dbReference type="SAM" id="MobiDB-lite"/>
    </source>
</evidence>
<evidence type="ECO:0000256" key="5">
    <source>
        <dbReference type="ARBA" id="ARBA00022729"/>
    </source>
</evidence>
<evidence type="ECO:0000256" key="10">
    <source>
        <dbReference type="ARBA" id="ARBA00023136"/>
    </source>
</evidence>
<dbReference type="STRING" id="33528.ENSGAFP00000024050"/>
<keyword evidence="2" id="KW-0813">Transport</keyword>
<evidence type="ECO:0000256" key="2">
    <source>
        <dbReference type="ARBA" id="ARBA00022448"/>
    </source>
</evidence>
<proteinExistence type="inferred from homology"/>
<organism evidence="13 14">
    <name type="scientific">Gambusia affinis</name>
    <name type="common">Western mosquitofish</name>
    <name type="synonym">Heterandria affinis</name>
    <dbReference type="NCBI Taxonomy" id="33528"/>
    <lineage>
        <taxon>Eukaryota</taxon>
        <taxon>Metazoa</taxon>
        <taxon>Chordata</taxon>
        <taxon>Craniata</taxon>
        <taxon>Vertebrata</taxon>
        <taxon>Euteleostomi</taxon>
        <taxon>Actinopterygii</taxon>
        <taxon>Neopterygii</taxon>
        <taxon>Teleostei</taxon>
        <taxon>Neoteleostei</taxon>
        <taxon>Acanthomorphata</taxon>
        <taxon>Ovalentaria</taxon>
        <taxon>Atherinomorphae</taxon>
        <taxon>Cyprinodontiformes</taxon>
        <taxon>Poeciliidae</taxon>
        <taxon>Poeciliinae</taxon>
        <taxon>Gambusia</taxon>
    </lineage>
</organism>
<dbReference type="PRINTS" id="PR02042">
    <property type="entry name" value="CCSMST1"/>
</dbReference>
<sequence length="231" mass="24965">MSPSAGRALSGFTSRILGRGMQIKNASASVGLRSLSLTSPAPARSKPSSDDKAVSSEPIKFSTSKASHRTWRVDRSLGSQHQRPWWKVVPISLAFAGFLLWCIMRPETNVDTQLEKQLYEHLPGLMSDEEGGKDKKVRPARLRALASDSPGQLNVFGHDGDSLGVDGAQVGVLKQADQNEISDLQCSDSGALETQVGLEVLSDFPDEALERQLPDEKLSGLLVPTDLTQSN</sequence>
<accession>A0A315VI21</accession>
<keyword evidence="4" id="KW-0812">Transmembrane</keyword>
<feature type="region of interest" description="Disordered" evidence="12">
    <location>
        <begin position="36"/>
        <end position="61"/>
    </location>
</feature>
<evidence type="ECO:0000256" key="8">
    <source>
        <dbReference type="ARBA" id="ARBA00022989"/>
    </source>
</evidence>
<evidence type="ECO:0000256" key="3">
    <source>
        <dbReference type="ARBA" id="ARBA00022660"/>
    </source>
</evidence>
<evidence type="ECO:0000313" key="13">
    <source>
        <dbReference type="EMBL" id="PWA21958.1"/>
    </source>
</evidence>
<feature type="region of interest" description="Disordered" evidence="12">
    <location>
        <begin position="211"/>
        <end position="231"/>
    </location>
</feature>
<feature type="non-terminal residue" evidence="13">
    <location>
        <position position="231"/>
    </location>
</feature>
<dbReference type="InterPro" id="IPR023248">
    <property type="entry name" value="UQCC4_vert"/>
</dbReference>
<dbReference type="GO" id="GO:0005743">
    <property type="term" value="C:mitochondrial inner membrane"/>
    <property type="evidence" value="ECO:0007669"/>
    <property type="project" value="UniProtKB-SubCell"/>
</dbReference>
<comment type="subcellular location">
    <subcellularLocation>
        <location evidence="1">Mitochondrion inner membrane</location>
        <topology evidence="1">Single-pass membrane protein</topology>
    </subcellularLocation>
</comment>
<protein>
    <submittedName>
        <fullName evidence="13">Uncharacterized protein</fullName>
    </submittedName>
</protein>
<keyword evidence="9" id="KW-0496">Mitochondrion</keyword>
<dbReference type="InterPro" id="IPR029160">
    <property type="entry name" value="UQCC4"/>
</dbReference>
<dbReference type="Proteomes" id="UP000250572">
    <property type="component" value="Unassembled WGS sequence"/>
</dbReference>
<reference evidence="13 14" key="1">
    <citation type="journal article" date="2018" name="G3 (Bethesda)">
        <title>A High-Quality Reference Genome for the Invasive Mosquitofish Gambusia affinis Using a Chicago Library.</title>
        <authorList>
            <person name="Hoffberg S.L."/>
            <person name="Troendle N.J."/>
            <person name="Glenn T.C."/>
            <person name="Mahmud O."/>
            <person name="Louha S."/>
            <person name="Chalopin D."/>
            <person name="Bennetzen J.L."/>
            <person name="Mauricio R."/>
        </authorList>
    </citation>
    <scope>NUCLEOTIDE SEQUENCE [LARGE SCALE GENOMIC DNA]</scope>
    <source>
        <strain evidence="13">NE01/NJP1002.9</strain>
        <tissue evidence="13">Muscle</tissue>
    </source>
</reference>
<name>A0A315VI21_GAMAF</name>
<comment type="similarity">
    <text evidence="11">Belongs to the UQCC4 family.</text>
</comment>
<evidence type="ECO:0000256" key="6">
    <source>
        <dbReference type="ARBA" id="ARBA00022792"/>
    </source>
</evidence>